<dbReference type="AlphaFoldDB" id="I5BZS9"/>
<accession>I5BZS9</accession>
<evidence type="ECO:0000313" key="2">
    <source>
        <dbReference type="Proteomes" id="UP000004622"/>
    </source>
</evidence>
<dbReference type="PATRIC" id="fig|1189611.3.peg.1943"/>
<dbReference type="EMBL" id="AJXZ01000022">
    <property type="protein sequence ID" value="EIM75081.1"/>
    <property type="molecule type" value="Genomic_DNA"/>
</dbReference>
<name>I5BZS9_9HYPH</name>
<organism evidence="1 2">
    <name type="scientific">Nitratireductor aquibiodomus RA22</name>
    <dbReference type="NCBI Taxonomy" id="1189611"/>
    <lineage>
        <taxon>Bacteria</taxon>
        <taxon>Pseudomonadati</taxon>
        <taxon>Pseudomonadota</taxon>
        <taxon>Alphaproteobacteria</taxon>
        <taxon>Hyphomicrobiales</taxon>
        <taxon>Phyllobacteriaceae</taxon>
        <taxon>Nitratireductor</taxon>
    </lineage>
</organism>
<proteinExistence type="predicted"/>
<gene>
    <name evidence="1" type="ORF">A33O_09564</name>
</gene>
<sequence length="141" mass="14883">MGERLSGCGSAELGHGGKLVVGPGRNIGRHARGIENAVTLIDVTLPDAGSMLDELRIGLRQRRQPLTSLLGFSMSTQALKLSTSSSFEMDASGISTPIPPTQTRVMALEWCGAKSEASGSPVRNMVRACVCLLGRIYAETP</sequence>
<dbReference type="Proteomes" id="UP000004622">
    <property type="component" value="Unassembled WGS sequence"/>
</dbReference>
<reference evidence="1 2" key="1">
    <citation type="journal article" date="2012" name="J. Bacteriol.">
        <title>Genome Sequence of Nitratireductor aquibiodomus Strain RA22.</title>
        <authorList>
            <person name="Singh A."/>
            <person name="Jangir P.K."/>
            <person name="Kumari C."/>
            <person name="Sharma R."/>
        </authorList>
    </citation>
    <scope>NUCLEOTIDE SEQUENCE [LARGE SCALE GENOMIC DNA]</scope>
    <source>
        <strain evidence="1 2">RA22</strain>
    </source>
</reference>
<comment type="caution">
    <text evidence="1">The sequence shown here is derived from an EMBL/GenBank/DDBJ whole genome shotgun (WGS) entry which is preliminary data.</text>
</comment>
<protein>
    <submittedName>
        <fullName evidence="1">Uncharacterized protein</fullName>
    </submittedName>
</protein>
<evidence type="ECO:0000313" key="1">
    <source>
        <dbReference type="EMBL" id="EIM75081.1"/>
    </source>
</evidence>